<dbReference type="GO" id="GO:1902600">
    <property type="term" value="P:proton transmembrane transport"/>
    <property type="evidence" value="ECO:0007669"/>
    <property type="project" value="InterPro"/>
</dbReference>
<keyword evidence="2 7" id="KW-0812">Transmembrane</keyword>
<dbReference type="InterPro" id="IPR051240">
    <property type="entry name" value="Mito_RNA-Proc/Resp"/>
</dbReference>
<evidence type="ECO:0000256" key="1">
    <source>
        <dbReference type="ARBA" id="ARBA00004141"/>
    </source>
</evidence>
<accession>A0A9D5HIH8</accession>
<dbReference type="PROSITE" id="PS51375">
    <property type="entry name" value="PPR"/>
    <property type="match status" value="8"/>
</dbReference>
<feature type="repeat" description="PPR" evidence="6">
    <location>
        <begin position="403"/>
        <end position="437"/>
    </location>
</feature>
<reference evidence="9" key="1">
    <citation type="submission" date="2021-03" db="EMBL/GenBank/DDBJ databases">
        <authorList>
            <person name="Li Z."/>
            <person name="Yang C."/>
        </authorList>
    </citation>
    <scope>NUCLEOTIDE SEQUENCE</scope>
    <source>
        <strain evidence="9">Dzin_1.0</strain>
        <tissue evidence="9">Leaf</tissue>
    </source>
</reference>
<dbReference type="InterPro" id="IPR002885">
    <property type="entry name" value="PPR_rpt"/>
</dbReference>
<dbReference type="Pfam" id="PF13041">
    <property type="entry name" value="PPR_2"/>
    <property type="match status" value="3"/>
</dbReference>
<evidence type="ECO:0000256" key="5">
    <source>
        <dbReference type="ARBA" id="ARBA00023136"/>
    </source>
</evidence>
<keyword evidence="3" id="KW-0677">Repeat</keyword>
<name>A0A9D5HIH8_9LILI</name>
<evidence type="ECO:0000256" key="7">
    <source>
        <dbReference type="SAM" id="Phobius"/>
    </source>
</evidence>
<dbReference type="PANTHER" id="PTHR47933:SF11">
    <property type="entry name" value="PENTATRICOPEPTIDE REPEAT-CONTAINING PROTEIN 2"/>
    <property type="match status" value="1"/>
</dbReference>
<feature type="repeat" description="PPR" evidence="6">
    <location>
        <begin position="228"/>
        <end position="262"/>
    </location>
</feature>
<comment type="caution">
    <text evidence="9">The sequence shown here is derived from an EMBL/GenBank/DDBJ whole genome shotgun (WGS) entry which is preliminary data.</text>
</comment>
<evidence type="ECO:0000256" key="4">
    <source>
        <dbReference type="ARBA" id="ARBA00022989"/>
    </source>
</evidence>
<sequence length="759" mass="85477">MEVGSGYGFDLLAALFDSDDQLLPTTPPLGLFEVLPIVPTFPPLAPAARATFKARHFLIYGGYPKPRGLTSQALPSTLIPPPIEKDSPAESPEQTLAEDLRFMLESGRPTDPPIGARPTRRHSVAYNQLMKAFGHAGKVDQVLRLLREMKGSGLSPNVFCYNTAINALVLADHLIEAEALFEEMISSGVRPNIASYNILVKLYSCYSFQFDMAYTVMEDMVRHGCRPDSTTYSTLIAGFCRAGRIEEALRALDLMLGEKCPPSVRTFTPIVQGYCLEGKIDKARVFMDFMESTRCPPNVVTYNILVEALCKIGRFDQVEKILDESILKGWKPNVVTYNTYMNGLCKWGKVREAFGQLKVMRENGFYPTVVTLNILLDCLCRESRVWELKYLLDWSSEMEWDVGVAGYNTVMSRLSNVGRWWDVLKLFVDMVKKGAIAFLRKMVTGLDIGDYLAIGTIFSATDSVCTLQVLNQDETPLLYSLVFSEGVVNDATSVVLFNAIQNFDLVHIDAIIVLQFVGNFIKLSITSTLLGAVGGLLSAYIIKKLYFGRHSTDREVALMILMAYLSYMLAELLDLSGILTVFFCGIVMSHYTWYNVTASSRITTKYVFQAVHIAAFKLQPHIFTIILIPTPNSWLIIIAETFLFLYVGMDALDIEKWKFMSKFLDFDLIQPTYHCLPITCRSSEEKERSFLHLRRLFYFFESRHSKDPVVIWLTGGSEVAAVNWQSSVKMALSPFLTCHLNGMILVGIWLQTFMYSSSR</sequence>
<feature type="transmembrane region" description="Helical" evidence="7">
    <location>
        <begin position="634"/>
        <end position="652"/>
    </location>
</feature>
<dbReference type="Gene3D" id="6.10.140.1330">
    <property type="match status" value="1"/>
</dbReference>
<proteinExistence type="predicted"/>
<evidence type="ECO:0000256" key="3">
    <source>
        <dbReference type="ARBA" id="ARBA00022737"/>
    </source>
</evidence>
<dbReference type="InterPro" id="IPR011990">
    <property type="entry name" value="TPR-like_helical_dom_sf"/>
</dbReference>
<protein>
    <recommendedName>
        <fullName evidence="8">Cation/H+ exchanger transmembrane domain-containing protein</fullName>
    </recommendedName>
</protein>
<dbReference type="GO" id="GO:0015297">
    <property type="term" value="F:antiporter activity"/>
    <property type="evidence" value="ECO:0007669"/>
    <property type="project" value="InterPro"/>
</dbReference>
<dbReference type="NCBIfam" id="TIGR00756">
    <property type="entry name" value="PPR"/>
    <property type="match status" value="6"/>
</dbReference>
<reference evidence="9" key="2">
    <citation type="journal article" date="2022" name="Hortic Res">
        <title>The genome of Dioscorea zingiberensis sheds light on the biosynthesis, origin and evolution of the medicinally important diosgenin saponins.</title>
        <authorList>
            <person name="Li Y."/>
            <person name="Tan C."/>
            <person name="Li Z."/>
            <person name="Guo J."/>
            <person name="Li S."/>
            <person name="Chen X."/>
            <person name="Wang C."/>
            <person name="Dai X."/>
            <person name="Yang H."/>
            <person name="Song W."/>
            <person name="Hou L."/>
            <person name="Xu J."/>
            <person name="Tong Z."/>
            <person name="Xu A."/>
            <person name="Yuan X."/>
            <person name="Wang W."/>
            <person name="Yang Q."/>
            <person name="Chen L."/>
            <person name="Sun Z."/>
            <person name="Wang K."/>
            <person name="Pan B."/>
            <person name="Chen J."/>
            <person name="Bao Y."/>
            <person name="Liu F."/>
            <person name="Qi X."/>
            <person name="Gang D.R."/>
            <person name="Wen J."/>
            <person name="Li J."/>
        </authorList>
    </citation>
    <scope>NUCLEOTIDE SEQUENCE</scope>
    <source>
        <strain evidence="9">Dzin_1.0</strain>
    </source>
</reference>
<feature type="transmembrane region" description="Helical" evidence="7">
    <location>
        <begin position="520"/>
        <end position="542"/>
    </location>
</feature>
<dbReference type="InterPro" id="IPR006153">
    <property type="entry name" value="Cation/H_exchanger_TM"/>
</dbReference>
<dbReference type="Pfam" id="PF00999">
    <property type="entry name" value="Na_H_Exchanger"/>
    <property type="match status" value="1"/>
</dbReference>
<feature type="repeat" description="PPR" evidence="6">
    <location>
        <begin position="192"/>
        <end position="227"/>
    </location>
</feature>
<dbReference type="GO" id="GO:0016020">
    <property type="term" value="C:membrane"/>
    <property type="evidence" value="ECO:0007669"/>
    <property type="project" value="UniProtKB-SubCell"/>
</dbReference>
<dbReference type="PANTHER" id="PTHR47933">
    <property type="entry name" value="PENTATRICOPEPTIDE REPEAT-CONTAINING PROTEIN 1, MITOCHONDRIAL"/>
    <property type="match status" value="1"/>
</dbReference>
<feature type="repeat" description="PPR" evidence="6">
    <location>
        <begin position="263"/>
        <end position="297"/>
    </location>
</feature>
<dbReference type="GO" id="GO:0003729">
    <property type="term" value="F:mRNA binding"/>
    <property type="evidence" value="ECO:0007669"/>
    <property type="project" value="TreeGrafter"/>
</dbReference>
<feature type="repeat" description="PPR" evidence="6">
    <location>
        <begin position="157"/>
        <end position="191"/>
    </location>
</feature>
<gene>
    <name evidence="9" type="ORF">J5N97_013147</name>
</gene>
<feature type="domain" description="Cation/H+ exchanger transmembrane" evidence="8">
    <location>
        <begin position="405"/>
        <end position="635"/>
    </location>
</feature>
<evidence type="ECO:0000313" key="9">
    <source>
        <dbReference type="EMBL" id="KAJ0977673.1"/>
    </source>
</evidence>
<evidence type="ECO:0000256" key="2">
    <source>
        <dbReference type="ARBA" id="ARBA00022692"/>
    </source>
</evidence>
<feature type="transmembrane region" description="Helical" evidence="7">
    <location>
        <begin position="731"/>
        <end position="750"/>
    </location>
</feature>
<keyword evidence="5 7" id="KW-0472">Membrane</keyword>
<evidence type="ECO:0000313" key="10">
    <source>
        <dbReference type="Proteomes" id="UP001085076"/>
    </source>
</evidence>
<feature type="repeat" description="PPR" evidence="6">
    <location>
        <begin position="298"/>
        <end position="332"/>
    </location>
</feature>
<dbReference type="EMBL" id="JAGGNH010000003">
    <property type="protein sequence ID" value="KAJ0977673.1"/>
    <property type="molecule type" value="Genomic_DNA"/>
</dbReference>
<dbReference type="Proteomes" id="UP001085076">
    <property type="component" value="Miscellaneous, Linkage group lg03"/>
</dbReference>
<evidence type="ECO:0000259" key="8">
    <source>
        <dbReference type="Pfam" id="PF00999"/>
    </source>
</evidence>
<dbReference type="OrthoDB" id="196264at2759"/>
<keyword evidence="10" id="KW-1185">Reference proteome</keyword>
<evidence type="ECO:0000256" key="6">
    <source>
        <dbReference type="PROSITE-ProRule" id="PRU00708"/>
    </source>
</evidence>
<dbReference type="AlphaFoldDB" id="A0A9D5HIH8"/>
<comment type="subcellular location">
    <subcellularLocation>
        <location evidence="1">Membrane</location>
        <topology evidence="1">Multi-pass membrane protein</topology>
    </subcellularLocation>
</comment>
<keyword evidence="4 7" id="KW-1133">Transmembrane helix</keyword>
<organism evidence="9 10">
    <name type="scientific">Dioscorea zingiberensis</name>
    <dbReference type="NCBI Taxonomy" id="325984"/>
    <lineage>
        <taxon>Eukaryota</taxon>
        <taxon>Viridiplantae</taxon>
        <taxon>Streptophyta</taxon>
        <taxon>Embryophyta</taxon>
        <taxon>Tracheophyta</taxon>
        <taxon>Spermatophyta</taxon>
        <taxon>Magnoliopsida</taxon>
        <taxon>Liliopsida</taxon>
        <taxon>Dioscoreales</taxon>
        <taxon>Dioscoreaceae</taxon>
        <taxon>Dioscorea</taxon>
    </lineage>
</organism>
<dbReference type="Gene3D" id="1.25.40.10">
    <property type="entry name" value="Tetratricopeptide repeat domain"/>
    <property type="match status" value="3"/>
</dbReference>
<dbReference type="Pfam" id="PF12854">
    <property type="entry name" value="PPR_1"/>
    <property type="match status" value="1"/>
</dbReference>
<feature type="repeat" description="PPR" evidence="6">
    <location>
        <begin position="122"/>
        <end position="156"/>
    </location>
</feature>
<feature type="repeat" description="PPR" evidence="6">
    <location>
        <begin position="333"/>
        <end position="367"/>
    </location>
</feature>